<evidence type="ECO:0000313" key="1">
    <source>
        <dbReference type="EMBL" id="KAG2955278.1"/>
    </source>
</evidence>
<accession>A0A8T1LLJ1</accession>
<dbReference type="Proteomes" id="UP000736787">
    <property type="component" value="Unassembled WGS sequence"/>
</dbReference>
<dbReference type="EMBL" id="RCMK01000006">
    <property type="protein sequence ID" value="KAG2955278.1"/>
    <property type="molecule type" value="Genomic_DNA"/>
</dbReference>
<protein>
    <submittedName>
        <fullName evidence="1">Uncharacterized protein</fullName>
    </submittedName>
</protein>
<evidence type="ECO:0000313" key="2">
    <source>
        <dbReference type="Proteomes" id="UP000736787"/>
    </source>
</evidence>
<gene>
    <name evidence="1" type="ORF">PC117_g612</name>
</gene>
<proteinExistence type="predicted"/>
<comment type="caution">
    <text evidence="1">The sequence shown here is derived from an EMBL/GenBank/DDBJ whole genome shotgun (WGS) entry which is preliminary data.</text>
</comment>
<organism evidence="1 2">
    <name type="scientific">Phytophthora cactorum</name>
    <dbReference type="NCBI Taxonomy" id="29920"/>
    <lineage>
        <taxon>Eukaryota</taxon>
        <taxon>Sar</taxon>
        <taxon>Stramenopiles</taxon>
        <taxon>Oomycota</taxon>
        <taxon>Peronosporomycetes</taxon>
        <taxon>Peronosporales</taxon>
        <taxon>Peronosporaceae</taxon>
        <taxon>Phytophthora</taxon>
    </lineage>
</organism>
<reference evidence="1" key="1">
    <citation type="submission" date="2018-10" db="EMBL/GenBank/DDBJ databases">
        <title>Effector identification in a new, highly contiguous assembly of the strawberry crown rot pathogen Phytophthora cactorum.</title>
        <authorList>
            <person name="Armitage A.D."/>
            <person name="Nellist C.F."/>
            <person name="Bates H."/>
            <person name="Vickerstaff R.J."/>
            <person name="Harrison R.J."/>
        </authorList>
    </citation>
    <scope>NUCLEOTIDE SEQUENCE</scope>
    <source>
        <strain evidence="1">4040</strain>
    </source>
</reference>
<sequence>MKRVHGCLQEVRGCGVFPRTCGAGTIGQAPLAVRIGDEGQQAKSTATKDSAMRQSSAATRALVVAVMGAVSACLYLEDEALSLRAASRGQKGVRRREGCIVG</sequence>
<dbReference type="AlphaFoldDB" id="A0A8T1LLJ1"/>
<name>A0A8T1LLJ1_9STRA</name>